<evidence type="ECO:0000313" key="12">
    <source>
        <dbReference type="EMBL" id="KAL2080938.1"/>
    </source>
</evidence>
<feature type="domain" description="B30.2/SPRY" evidence="11">
    <location>
        <begin position="263"/>
        <end position="452"/>
    </location>
</feature>
<dbReference type="SUPFAM" id="SSF57845">
    <property type="entry name" value="B-box zinc-binding domain"/>
    <property type="match status" value="1"/>
</dbReference>
<dbReference type="InterPro" id="IPR006574">
    <property type="entry name" value="PRY"/>
</dbReference>
<dbReference type="InterPro" id="IPR013083">
    <property type="entry name" value="Znf_RING/FYVE/PHD"/>
</dbReference>
<keyword evidence="6" id="KW-0862">Zinc</keyword>
<feature type="coiled-coil region" evidence="8">
    <location>
        <begin position="193"/>
        <end position="227"/>
    </location>
</feature>
<dbReference type="PROSITE" id="PS50119">
    <property type="entry name" value="ZF_BBOX"/>
    <property type="match status" value="1"/>
</dbReference>
<dbReference type="InterPro" id="IPR050143">
    <property type="entry name" value="TRIM/RBCC"/>
</dbReference>
<dbReference type="InterPro" id="IPR003879">
    <property type="entry name" value="Butyrophylin_SPRY"/>
</dbReference>
<dbReference type="Pfam" id="PF00097">
    <property type="entry name" value="zf-C3HC4"/>
    <property type="match status" value="1"/>
</dbReference>
<evidence type="ECO:0000256" key="5">
    <source>
        <dbReference type="ARBA" id="ARBA00022771"/>
    </source>
</evidence>
<name>A0ABD1J159_9TELE</name>
<dbReference type="AlphaFoldDB" id="A0ABD1J159"/>
<evidence type="ECO:0000256" key="4">
    <source>
        <dbReference type="ARBA" id="ARBA00022723"/>
    </source>
</evidence>
<keyword evidence="4" id="KW-0479">Metal-binding</keyword>
<keyword evidence="5 7" id="KW-0863">Zinc-finger</keyword>
<evidence type="ECO:0000256" key="3">
    <source>
        <dbReference type="ARBA" id="ARBA00022490"/>
    </source>
</evidence>
<evidence type="ECO:0000256" key="8">
    <source>
        <dbReference type="SAM" id="Coils"/>
    </source>
</evidence>
<evidence type="ECO:0000259" key="11">
    <source>
        <dbReference type="PROSITE" id="PS50188"/>
    </source>
</evidence>
<evidence type="ECO:0000313" key="13">
    <source>
        <dbReference type="Proteomes" id="UP001591681"/>
    </source>
</evidence>
<dbReference type="EMBL" id="JBHFQA010000020">
    <property type="protein sequence ID" value="KAL2080938.1"/>
    <property type="molecule type" value="Genomic_DNA"/>
</dbReference>
<dbReference type="Pfam" id="PF13765">
    <property type="entry name" value="PRY"/>
    <property type="match status" value="1"/>
</dbReference>
<reference evidence="12 13" key="1">
    <citation type="submission" date="2024-09" db="EMBL/GenBank/DDBJ databases">
        <title>A chromosome-level genome assembly of Gray's grenadier anchovy, Coilia grayii.</title>
        <authorList>
            <person name="Fu Z."/>
        </authorList>
    </citation>
    <scope>NUCLEOTIDE SEQUENCE [LARGE SCALE GENOMIC DNA]</scope>
    <source>
        <strain evidence="12">G4</strain>
        <tissue evidence="12">Muscle</tissue>
    </source>
</reference>
<dbReference type="InterPro" id="IPR013320">
    <property type="entry name" value="ConA-like_dom_sf"/>
</dbReference>
<evidence type="ECO:0000256" key="6">
    <source>
        <dbReference type="ARBA" id="ARBA00022833"/>
    </source>
</evidence>
<dbReference type="PANTHER" id="PTHR24103">
    <property type="entry name" value="E3 UBIQUITIN-PROTEIN LIGASE TRIM"/>
    <property type="match status" value="1"/>
</dbReference>
<dbReference type="Gene3D" id="3.30.40.10">
    <property type="entry name" value="Zinc/RING finger domain, C3HC4 (zinc finger)"/>
    <property type="match status" value="1"/>
</dbReference>
<sequence length="452" mass="52108">MASISVSEEDLCCLVCCDIFKDPVILTCSHSICKGCLKTFWETKGSRECPVCRTTSTTEPPRNLHLKNLCEAFSKERSQKEPICSLHRSELKLYCEDDKQLVCLVCRDSKLHRNHKFSPIDEAALECKEELRIKLKPLQQKLTTFKEVKTTYDEAAEDIRIQAQHTEGQIKQEFEKRHQILRDEEAARIAALREDEEQKSQMMKEKIEKMSRDISSLSDTITAVEETMRSDEITLLQNYKGTVARAQCTLLDPERDSVTLNLGKHHGNLEVCEKMKKLLQYTMTLDPNTAHPNLIISTDRTSLRYSTTPQQLPDNPERFDRWVNVLASEGFNSGVHCWDVEVGNCSNWDVGVVTESAKRKGIITHWEGVWYVHYGRGGYETVASLQPRRTLAVRKKPQRIRVQLEWERGEVSFYDADNNTRLHTFTHTFTERVFPYFGSQCPHVPVRIAPLK</sequence>
<evidence type="ECO:0000256" key="7">
    <source>
        <dbReference type="PROSITE-ProRule" id="PRU00024"/>
    </source>
</evidence>
<dbReference type="SMART" id="SM00589">
    <property type="entry name" value="PRY"/>
    <property type="match status" value="1"/>
</dbReference>
<evidence type="ECO:0000259" key="9">
    <source>
        <dbReference type="PROSITE" id="PS50089"/>
    </source>
</evidence>
<dbReference type="SMART" id="SM00184">
    <property type="entry name" value="RING"/>
    <property type="match status" value="1"/>
</dbReference>
<proteinExistence type="inferred from homology"/>
<dbReference type="InterPro" id="IPR001870">
    <property type="entry name" value="B30.2/SPRY"/>
</dbReference>
<dbReference type="CDD" id="cd12893">
    <property type="entry name" value="SPRY_PRY_TRIM35"/>
    <property type="match status" value="1"/>
</dbReference>
<dbReference type="Gene3D" id="2.60.120.920">
    <property type="match status" value="1"/>
</dbReference>
<dbReference type="PROSITE" id="PS00518">
    <property type="entry name" value="ZF_RING_1"/>
    <property type="match status" value="1"/>
</dbReference>
<keyword evidence="13" id="KW-1185">Reference proteome</keyword>
<dbReference type="PROSITE" id="PS50188">
    <property type="entry name" value="B302_SPRY"/>
    <property type="match status" value="1"/>
</dbReference>
<dbReference type="PROSITE" id="PS50089">
    <property type="entry name" value="ZF_RING_2"/>
    <property type="match status" value="1"/>
</dbReference>
<keyword evidence="8" id="KW-0175">Coiled coil</keyword>
<dbReference type="GO" id="GO:0005737">
    <property type="term" value="C:cytoplasm"/>
    <property type="evidence" value="ECO:0007669"/>
    <property type="project" value="UniProtKB-SubCell"/>
</dbReference>
<comment type="similarity">
    <text evidence="2">Belongs to the TRIM/RBCC family.</text>
</comment>
<evidence type="ECO:0000256" key="2">
    <source>
        <dbReference type="ARBA" id="ARBA00008518"/>
    </source>
</evidence>
<dbReference type="SUPFAM" id="SSF49899">
    <property type="entry name" value="Concanavalin A-like lectins/glucanases"/>
    <property type="match status" value="1"/>
</dbReference>
<keyword evidence="3" id="KW-0963">Cytoplasm</keyword>
<evidence type="ECO:0000259" key="10">
    <source>
        <dbReference type="PROSITE" id="PS50119"/>
    </source>
</evidence>
<dbReference type="SMART" id="SM00449">
    <property type="entry name" value="SPRY"/>
    <property type="match status" value="1"/>
</dbReference>
<dbReference type="InterPro" id="IPR003877">
    <property type="entry name" value="SPRY_dom"/>
</dbReference>
<dbReference type="Proteomes" id="UP001591681">
    <property type="component" value="Unassembled WGS sequence"/>
</dbReference>
<dbReference type="InterPro" id="IPR043136">
    <property type="entry name" value="B30.2/SPRY_sf"/>
</dbReference>
<dbReference type="InterPro" id="IPR001841">
    <property type="entry name" value="Znf_RING"/>
</dbReference>
<accession>A0ABD1J159</accession>
<protein>
    <recommendedName>
        <fullName evidence="14">Zinc-binding protein A33-like</fullName>
    </recommendedName>
</protein>
<dbReference type="Gene3D" id="3.30.160.60">
    <property type="entry name" value="Classic Zinc Finger"/>
    <property type="match status" value="1"/>
</dbReference>
<gene>
    <name evidence="12" type="ORF">ACEWY4_022791</name>
</gene>
<feature type="domain" description="RING-type" evidence="9">
    <location>
        <begin position="13"/>
        <end position="53"/>
    </location>
</feature>
<dbReference type="GO" id="GO:0008270">
    <property type="term" value="F:zinc ion binding"/>
    <property type="evidence" value="ECO:0007669"/>
    <property type="project" value="UniProtKB-KW"/>
</dbReference>
<dbReference type="InterPro" id="IPR018957">
    <property type="entry name" value="Znf_C3HC4_RING-type"/>
</dbReference>
<dbReference type="CDD" id="cd19800">
    <property type="entry name" value="Bbox2_xNF7-like"/>
    <property type="match status" value="1"/>
</dbReference>
<evidence type="ECO:0008006" key="14">
    <source>
        <dbReference type="Google" id="ProtNLM"/>
    </source>
</evidence>
<dbReference type="Pfam" id="PF00622">
    <property type="entry name" value="SPRY"/>
    <property type="match status" value="1"/>
</dbReference>
<dbReference type="InterPro" id="IPR000315">
    <property type="entry name" value="Znf_B-box"/>
</dbReference>
<dbReference type="InterPro" id="IPR017907">
    <property type="entry name" value="Znf_RING_CS"/>
</dbReference>
<feature type="domain" description="B box-type" evidence="10">
    <location>
        <begin position="79"/>
        <end position="120"/>
    </location>
</feature>
<evidence type="ECO:0000256" key="1">
    <source>
        <dbReference type="ARBA" id="ARBA00004496"/>
    </source>
</evidence>
<dbReference type="SMART" id="SM00336">
    <property type="entry name" value="BBOX"/>
    <property type="match status" value="1"/>
</dbReference>
<dbReference type="FunFam" id="2.60.120.920:FF:000004">
    <property type="entry name" value="Butyrophilin subfamily 1 member A1"/>
    <property type="match status" value="1"/>
</dbReference>
<comment type="subcellular location">
    <subcellularLocation>
        <location evidence="1">Cytoplasm</location>
    </subcellularLocation>
</comment>
<organism evidence="12 13">
    <name type="scientific">Coilia grayii</name>
    <name type="common">Gray's grenadier anchovy</name>
    <dbReference type="NCBI Taxonomy" id="363190"/>
    <lineage>
        <taxon>Eukaryota</taxon>
        <taxon>Metazoa</taxon>
        <taxon>Chordata</taxon>
        <taxon>Craniata</taxon>
        <taxon>Vertebrata</taxon>
        <taxon>Euteleostomi</taxon>
        <taxon>Actinopterygii</taxon>
        <taxon>Neopterygii</taxon>
        <taxon>Teleostei</taxon>
        <taxon>Clupei</taxon>
        <taxon>Clupeiformes</taxon>
        <taxon>Clupeoidei</taxon>
        <taxon>Engraulidae</taxon>
        <taxon>Coilinae</taxon>
        <taxon>Coilia</taxon>
    </lineage>
</organism>
<dbReference type="Pfam" id="PF00643">
    <property type="entry name" value="zf-B_box"/>
    <property type="match status" value="1"/>
</dbReference>
<dbReference type="SUPFAM" id="SSF57850">
    <property type="entry name" value="RING/U-box"/>
    <property type="match status" value="1"/>
</dbReference>
<comment type="caution">
    <text evidence="12">The sequence shown here is derived from an EMBL/GenBank/DDBJ whole genome shotgun (WGS) entry which is preliminary data.</text>
</comment>
<dbReference type="PRINTS" id="PR01407">
    <property type="entry name" value="BUTYPHLNCDUF"/>
</dbReference>